<proteinExistence type="predicted"/>
<keyword evidence="2" id="KW-1185">Reference proteome</keyword>
<evidence type="ECO:0000313" key="1">
    <source>
        <dbReference type="EMBL" id="CAK8680814.1"/>
    </source>
</evidence>
<protein>
    <submittedName>
        <fullName evidence="1">Uncharacterized protein</fullName>
    </submittedName>
</protein>
<gene>
    <name evidence="1" type="ORF">CVLEPA_LOCUS11053</name>
</gene>
<name>A0ABP0FMD9_CLALP</name>
<organism evidence="1 2">
    <name type="scientific">Clavelina lepadiformis</name>
    <name type="common">Light-bulb sea squirt</name>
    <name type="synonym">Ascidia lepadiformis</name>
    <dbReference type="NCBI Taxonomy" id="159417"/>
    <lineage>
        <taxon>Eukaryota</taxon>
        <taxon>Metazoa</taxon>
        <taxon>Chordata</taxon>
        <taxon>Tunicata</taxon>
        <taxon>Ascidiacea</taxon>
        <taxon>Aplousobranchia</taxon>
        <taxon>Clavelinidae</taxon>
        <taxon>Clavelina</taxon>
    </lineage>
</organism>
<sequence length="62" mass="7134">MAQQKDPVLKRLLQWMSQERRPSLKKVKNDSAKLCVAIGMYLNREFCGSRLRSVAGVLNNQE</sequence>
<dbReference type="EMBL" id="CAWYQH010000079">
    <property type="protein sequence ID" value="CAK8680814.1"/>
    <property type="molecule type" value="Genomic_DNA"/>
</dbReference>
<reference evidence="1 2" key="1">
    <citation type="submission" date="2024-02" db="EMBL/GenBank/DDBJ databases">
        <authorList>
            <person name="Daric V."/>
            <person name="Darras S."/>
        </authorList>
    </citation>
    <scope>NUCLEOTIDE SEQUENCE [LARGE SCALE GENOMIC DNA]</scope>
</reference>
<dbReference type="Proteomes" id="UP001642483">
    <property type="component" value="Unassembled WGS sequence"/>
</dbReference>
<evidence type="ECO:0000313" key="2">
    <source>
        <dbReference type="Proteomes" id="UP001642483"/>
    </source>
</evidence>
<comment type="caution">
    <text evidence="1">The sequence shown here is derived from an EMBL/GenBank/DDBJ whole genome shotgun (WGS) entry which is preliminary data.</text>
</comment>
<accession>A0ABP0FMD9</accession>